<sequence length="235" mass="26075">MTLVLPQYDLPRALRAVRVLLRDPDDLPMVFALTDAMAGTAPFRLLRGFRRCETGRALLGERRDIVPLLADRAALRALPAGTLGRAYLEFVEREGISAEGIRDASAPSAMHQHDTEIGYVQRRMRDTHDLWHAATGYQGDVVGELALLAFFLGQHWNTAIAMLVVAGLAKTFPLGISDLLLDGFRRGRAAEWLPAQDWEALLTLPLDEVRARLELGAPAVYKPVRTSELRMRGIV</sequence>
<evidence type="ECO:0000313" key="2">
    <source>
        <dbReference type="Proteomes" id="UP000019678"/>
    </source>
</evidence>
<organism evidence="1 2">
    <name type="scientific">Chondromyces apiculatus DSM 436</name>
    <dbReference type="NCBI Taxonomy" id="1192034"/>
    <lineage>
        <taxon>Bacteria</taxon>
        <taxon>Pseudomonadati</taxon>
        <taxon>Myxococcota</taxon>
        <taxon>Polyangia</taxon>
        <taxon>Polyangiales</taxon>
        <taxon>Polyangiaceae</taxon>
        <taxon>Chondromyces</taxon>
    </lineage>
</organism>
<dbReference type="RefSeq" id="WP_052375612.1">
    <property type="nucleotide sequence ID" value="NZ_ASRX01000033.1"/>
</dbReference>
<dbReference type="EMBL" id="ASRX01000033">
    <property type="protein sequence ID" value="EYF04442.1"/>
    <property type="molecule type" value="Genomic_DNA"/>
</dbReference>
<dbReference type="InterPro" id="IPR007715">
    <property type="entry name" value="Coq4"/>
</dbReference>
<dbReference type="Proteomes" id="UP000019678">
    <property type="component" value="Unassembled WGS sequence"/>
</dbReference>
<comment type="caution">
    <text evidence="1">The sequence shown here is derived from an EMBL/GenBank/DDBJ whole genome shotgun (WGS) entry which is preliminary data.</text>
</comment>
<dbReference type="Pfam" id="PF05019">
    <property type="entry name" value="Coq4"/>
    <property type="match status" value="1"/>
</dbReference>
<dbReference type="GO" id="GO:0006744">
    <property type="term" value="P:ubiquinone biosynthetic process"/>
    <property type="evidence" value="ECO:0007669"/>
    <property type="project" value="InterPro"/>
</dbReference>
<dbReference type="OrthoDB" id="9775927at2"/>
<dbReference type="PANTHER" id="PTHR12922:SF7">
    <property type="entry name" value="UBIQUINONE BIOSYNTHESIS PROTEIN COQ4 HOMOLOG, MITOCHONDRIAL"/>
    <property type="match status" value="1"/>
</dbReference>
<gene>
    <name evidence="1" type="ORF">CAP_4410</name>
</gene>
<protein>
    <recommendedName>
        <fullName evidence="3">Ubiquinone biosynthesis protein</fullName>
    </recommendedName>
</protein>
<evidence type="ECO:0008006" key="3">
    <source>
        <dbReference type="Google" id="ProtNLM"/>
    </source>
</evidence>
<evidence type="ECO:0000313" key="1">
    <source>
        <dbReference type="EMBL" id="EYF04442.1"/>
    </source>
</evidence>
<reference evidence="1 2" key="1">
    <citation type="submission" date="2013-05" db="EMBL/GenBank/DDBJ databases">
        <title>Genome assembly of Chondromyces apiculatus DSM 436.</title>
        <authorList>
            <person name="Sharma G."/>
            <person name="Khatri I."/>
            <person name="Kaur C."/>
            <person name="Mayilraj S."/>
            <person name="Subramanian S."/>
        </authorList>
    </citation>
    <scope>NUCLEOTIDE SEQUENCE [LARGE SCALE GENOMIC DNA]</scope>
    <source>
        <strain evidence="1 2">DSM 436</strain>
    </source>
</reference>
<accession>A0A017T5Z2</accession>
<keyword evidence="2" id="KW-1185">Reference proteome</keyword>
<name>A0A017T5Z2_9BACT</name>
<dbReference type="AlphaFoldDB" id="A0A017T5Z2"/>
<proteinExistence type="predicted"/>
<dbReference type="PANTHER" id="PTHR12922">
    <property type="entry name" value="UBIQUINONE BIOSYNTHESIS PROTEIN"/>
    <property type="match status" value="1"/>
</dbReference>
<dbReference type="STRING" id="1192034.CAP_4410"/>
<dbReference type="eggNOG" id="COG5031">
    <property type="taxonomic scope" value="Bacteria"/>
</dbReference>